<reference evidence="5 6" key="1">
    <citation type="submission" date="2015-09" db="EMBL/GenBank/DDBJ databases">
        <title>Draft genome sequence of Kouleothrix aurantiaca JCM 19913.</title>
        <authorList>
            <person name="Hemp J."/>
        </authorList>
    </citation>
    <scope>NUCLEOTIDE SEQUENCE [LARGE SCALE GENOMIC DNA]</scope>
    <source>
        <strain evidence="5 6">COM-B</strain>
    </source>
</reference>
<protein>
    <recommendedName>
        <fullName evidence="4">HTH deoR-type domain-containing protein</fullName>
    </recommendedName>
</protein>
<feature type="domain" description="HTH deoR-type" evidence="4">
    <location>
        <begin position="3"/>
        <end position="58"/>
    </location>
</feature>
<dbReference type="Proteomes" id="UP000050509">
    <property type="component" value="Unassembled WGS sequence"/>
</dbReference>
<keyword evidence="6" id="KW-1185">Reference proteome</keyword>
<organism evidence="5 6">
    <name type="scientific">Kouleothrix aurantiaca</name>
    <dbReference type="NCBI Taxonomy" id="186479"/>
    <lineage>
        <taxon>Bacteria</taxon>
        <taxon>Bacillati</taxon>
        <taxon>Chloroflexota</taxon>
        <taxon>Chloroflexia</taxon>
        <taxon>Chloroflexales</taxon>
        <taxon>Roseiflexineae</taxon>
        <taxon>Roseiflexaceae</taxon>
        <taxon>Kouleothrix</taxon>
    </lineage>
</organism>
<dbReference type="InterPro" id="IPR036388">
    <property type="entry name" value="WH-like_DNA-bd_sf"/>
</dbReference>
<dbReference type="InterPro" id="IPR001034">
    <property type="entry name" value="DeoR_HTH"/>
</dbReference>
<comment type="caution">
    <text evidence="5">The sequence shown here is derived from an EMBL/GenBank/DDBJ whole genome shotgun (WGS) entry which is preliminary data.</text>
</comment>
<dbReference type="PRINTS" id="PR00037">
    <property type="entry name" value="HTHLACR"/>
</dbReference>
<keyword evidence="3" id="KW-0804">Transcription</keyword>
<dbReference type="PROSITE" id="PS51000">
    <property type="entry name" value="HTH_DEOR_2"/>
    <property type="match status" value="1"/>
</dbReference>
<sequence>MKAFDRRQQLLGLIQRDPTLRVPDLAAQLDVSQGTIRNDLNALADAKQLVRVHGGGVALNNHTLPRSPAFAARALTQEDAKQRIGARAATLVADGDALLLDASSTVYHLAHFLLDRRGLRIVTNGIEVACLLAQNPTNTVNLVGGIVRAGIDSVIGPWSERFLHDVRIRTAFVSCSGFTPEVGMTEVDVYEAQFRIKAIESAAQVVALIDASKFGKLDMTPSVRMDQISMLLTDGALAADWAERMRAAGIPFEVCT</sequence>
<name>A0A0P9DHW7_9CHLR</name>
<dbReference type="SMART" id="SM00420">
    <property type="entry name" value="HTH_DEOR"/>
    <property type="match status" value="1"/>
</dbReference>
<dbReference type="Pfam" id="PF00455">
    <property type="entry name" value="DeoRC"/>
    <property type="match status" value="1"/>
</dbReference>
<dbReference type="InterPro" id="IPR036390">
    <property type="entry name" value="WH_DNA-bd_sf"/>
</dbReference>
<evidence type="ECO:0000256" key="3">
    <source>
        <dbReference type="ARBA" id="ARBA00023163"/>
    </source>
</evidence>
<evidence type="ECO:0000256" key="2">
    <source>
        <dbReference type="ARBA" id="ARBA00023125"/>
    </source>
</evidence>
<dbReference type="EMBL" id="LJCR01001928">
    <property type="protein sequence ID" value="KPV49502.1"/>
    <property type="molecule type" value="Genomic_DNA"/>
</dbReference>
<dbReference type="PANTHER" id="PTHR30363">
    <property type="entry name" value="HTH-TYPE TRANSCRIPTIONAL REGULATOR SRLR-RELATED"/>
    <property type="match status" value="1"/>
</dbReference>
<dbReference type="InterPro" id="IPR037171">
    <property type="entry name" value="NagB/RpiA_transferase-like"/>
</dbReference>
<dbReference type="PROSITE" id="PS00894">
    <property type="entry name" value="HTH_DEOR_1"/>
    <property type="match status" value="1"/>
</dbReference>
<dbReference type="SMART" id="SM01134">
    <property type="entry name" value="DeoRC"/>
    <property type="match status" value="1"/>
</dbReference>
<dbReference type="SUPFAM" id="SSF100950">
    <property type="entry name" value="NagB/RpiA/CoA transferase-like"/>
    <property type="match status" value="1"/>
</dbReference>
<dbReference type="InterPro" id="IPR050313">
    <property type="entry name" value="Carb_Metab_HTH_regulators"/>
</dbReference>
<gene>
    <name evidence="5" type="ORF">SE17_32260</name>
</gene>
<evidence type="ECO:0000313" key="5">
    <source>
        <dbReference type="EMBL" id="KPV49502.1"/>
    </source>
</evidence>
<evidence type="ECO:0000256" key="1">
    <source>
        <dbReference type="ARBA" id="ARBA00023015"/>
    </source>
</evidence>
<evidence type="ECO:0000313" key="6">
    <source>
        <dbReference type="Proteomes" id="UP000050509"/>
    </source>
</evidence>
<dbReference type="AlphaFoldDB" id="A0A0P9DHW7"/>
<accession>A0A0P9DHW7</accession>
<dbReference type="GO" id="GO:0003677">
    <property type="term" value="F:DNA binding"/>
    <property type="evidence" value="ECO:0007669"/>
    <property type="project" value="UniProtKB-KW"/>
</dbReference>
<dbReference type="Gene3D" id="1.10.10.10">
    <property type="entry name" value="Winged helix-like DNA-binding domain superfamily/Winged helix DNA-binding domain"/>
    <property type="match status" value="1"/>
</dbReference>
<evidence type="ECO:0000259" key="4">
    <source>
        <dbReference type="PROSITE" id="PS51000"/>
    </source>
</evidence>
<dbReference type="Gene3D" id="3.40.50.1360">
    <property type="match status" value="1"/>
</dbReference>
<keyword evidence="2" id="KW-0238">DNA-binding</keyword>
<dbReference type="PATRIC" id="fig|186479.3.peg.3431"/>
<proteinExistence type="predicted"/>
<dbReference type="Pfam" id="PF08220">
    <property type="entry name" value="HTH_DeoR"/>
    <property type="match status" value="1"/>
</dbReference>
<keyword evidence="1" id="KW-0805">Transcription regulation</keyword>
<dbReference type="InterPro" id="IPR014036">
    <property type="entry name" value="DeoR-like_C"/>
</dbReference>
<dbReference type="GO" id="GO:0003700">
    <property type="term" value="F:DNA-binding transcription factor activity"/>
    <property type="evidence" value="ECO:0007669"/>
    <property type="project" value="InterPro"/>
</dbReference>
<dbReference type="InterPro" id="IPR018356">
    <property type="entry name" value="Tscrpt_reg_HTH_DeoR_CS"/>
</dbReference>
<dbReference type="PANTHER" id="PTHR30363:SF44">
    <property type="entry name" value="AGA OPERON TRANSCRIPTIONAL REPRESSOR-RELATED"/>
    <property type="match status" value="1"/>
</dbReference>
<dbReference type="SUPFAM" id="SSF46785">
    <property type="entry name" value="Winged helix' DNA-binding domain"/>
    <property type="match status" value="1"/>
</dbReference>